<dbReference type="GO" id="GO:0045087">
    <property type="term" value="P:innate immune response"/>
    <property type="evidence" value="ECO:0007669"/>
    <property type="project" value="UniProtKB-KW"/>
</dbReference>
<evidence type="ECO:0000256" key="5">
    <source>
        <dbReference type="ARBA" id="ARBA00022588"/>
    </source>
</evidence>
<feature type="region of interest" description="Disordered" evidence="8">
    <location>
        <begin position="43"/>
        <end position="81"/>
    </location>
</feature>
<dbReference type="GO" id="GO:0005576">
    <property type="term" value="C:extracellular region"/>
    <property type="evidence" value="ECO:0007669"/>
    <property type="project" value="UniProtKB-SubCell"/>
</dbReference>
<dbReference type="AlphaFoldDB" id="A0A6J2UH98"/>
<accession>A0A6J2UH98</accession>
<feature type="signal peptide" evidence="9">
    <location>
        <begin position="1"/>
        <end position="19"/>
    </location>
</feature>
<evidence type="ECO:0000256" key="3">
    <source>
        <dbReference type="ARBA" id="ARBA00022525"/>
    </source>
</evidence>
<keyword evidence="3" id="KW-0964">Secreted</keyword>
<protein>
    <submittedName>
        <fullName evidence="12">Diptericin-A-like</fullName>
    </submittedName>
</protein>
<evidence type="ECO:0000256" key="1">
    <source>
        <dbReference type="ARBA" id="ARBA00004613"/>
    </source>
</evidence>
<proteinExistence type="inferred from homology"/>
<comment type="similarity">
    <text evidence="2">Belongs to the attacin/sarcotoxin-2 family.</text>
</comment>
<dbReference type="Proteomes" id="UP000504634">
    <property type="component" value="Unplaced"/>
</dbReference>
<dbReference type="Pfam" id="PF03769">
    <property type="entry name" value="Attacin_C"/>
    <property type="match status" value="1"/>
</dbReference>
<evidence type="ECO:0000256" key="4">
    <source>
        <dbReference type="ARBA" id="ARBA00022529"/>
    </source>
</evidence>
<dbReference type="InterPro" id="IPR005521">
    <property type="entry name" value="Attacin_C"/>
</dbReference>
<keyword evidence="5" id="KW-0399">Innate immunity</keyword>
<dbReference type="GeneID" id="115634085"/>
<evidence type="ECO:0000256" key="7">
    <source>
        <dbReference type="ARBA" id="ARBA00023022"/>
    </source>
</evidence>
<name>A0A6J2UH98_DROLE</name>
<keyword evidence="4" id="KW-0929">Antimicrobial</keyword>
<keyword evidence="9" id="KW-0732">Signal</keyword>
<evidence type="ECO:0000259" key="10">
    <source>
        <dbReference type="Pfam" id="PF03769"/>
    </source>
</evidence>
<gene>
    <name evidence="12" type="primary">LOC115634085</name>
</gene>
<feature type="chain" id="PRO_5026729726" evidence="9">
    <location>
        <begin position="20"/>
        <end position="134"/>
    </location>
</feature>
<keyword evidence="6" id="KW-0391">Immunity</keyword>
<evidence type="ECO:0000256" key="8">
    <source>
        <dbReference type="SAM" id="MobiDB-lite"/>
    </source>
</evidence>
<keyword evidence="7" id="KW-0044">Antibiotic</keyword>
<dbReference type="GO" id="GO:0042742">
    <property type="term" value="P:defense response to bacterium"/>
    <property type="evidence" value="ECO:0007669"/>
    <property type="project" value="UniProtKB-KW"/>
</dbReference>
<sequence>MHLSVTCLFLALSAACAYAYPGNVNLAVYERGAPLQPVDLASSQPLERVRRQQPKLNFSPPTNPPRRPDLFIQGGGSPRQGIDLNVQTRVPVWQSGNGRHSVDALGNYGQHLGGPYGNSRPQWGAGAQYSYQFG</sequence>
<evidence type="ECO:0000256" key="9">
    <source>
        <dbReference type="SAM" id="SignalP"/>
    </source>
</evidence>
<dbReference type="OrthoDB" id="8117451at2759"/>
<evidence type="ECO:0000313" key="12">
    <source>
        <dbReference type="RefSeq" id="XP_030387500.1"/>
    </source>
</evidence>
<evidence type="ECO:0000256" key="6">
    <source>
        <dbReference type="ARBA" id="ARBA00022859"/>
    </source>
</evidence>
<keyword evidence="11" id="KW-1185">Reference proteome</keyword>
<feature type="domain" description="Attacin C-terminal" evidence="10">
    <location>
        <begin position="83"/>
        <end position="133"/>
    </location>
</feature>
<comment type="subcellular location">
    <subcellularLocation>
        <location evidence="1">Secreted</location>
    </subcellularLocation>
</comment>
<evidence type="ECO:0000256" key="2">
    <source>
        <dbReference type="ARBA" id="ARBA00007550"/>
    </source>
</evidence>
<dbReference type="RefSeq" id="XP_030387500.1">
    <property type="nucleotide sequence ID" value="XM_030531640.1"/>
</dbReference>
<organism evidence="11 12">
    <name type="scientific">Drosophila lebanonensis</name>
    <name type="common">Fruit fly</name>
    <name type="synonym">Scaptodrosophila lebanonensis</name>
    <dbReference type="NCBI Taxonomy" id="7225"/>
    <lineage>
        <taxon>Eukaryota</taxon>
        <taxon>Metazoa</taxon>
        <taxon>Ecdysozoa</taxon>
        <taxon>Arthropoda</taxon>
        <taxon>Hexapoda</taxon>
        <taxon>Insecta</taxon>
        <taxon>Pterygota</taxon>
        <taxon>Neoptera</taxon>
        <taxon>Endopterygota</taxon>
        <taxon>Diptera</taxon>
        <taxon>Brachycera</taxon>
        <taxon>Muscomorpha</taxon>
        <taxon>Ephydroidea</taxon>
        <taxon>Drosophilidae</taxon>
        <taxon>Scaptodrosophila</taxon>
    </lineage>
</organism>
<evidence type="ECO:0000313" key="11">
    <source>
        <dbReference type="Proteomes" id="UP000504634"/>
    </source>
</evidence>
<reference evidence="12" key="1">
    <citation type="submission" date="2025-08" db="UniProtKB">
        <authorList>
            <consortium name="RefSeq"/>
        </authorList>
    </citation>
    <scope>IDENTIFICATION</scope>
    <source>
        <strain evidence="12">11010-0011.00</strain>
        <tissue evidence="12">Whole body</tissue>
    </source>
</reference>